<dbReference type="STRING" id="1193502.SHALO_0153"/>
<dbReference type="SMART" id="SM00471">
    <property type="entry name" value="HDc"/>
    <property type="match status" value="1"/>
</dbReference>
<keyword evidence="2" id="KW-0812">Transmembrane</keyword>
<feature type="coiled-coil region" evidence="1">
    <location>
        <begin position="312"/>
        <end position="339"/>
    </location>
</feature>
<dbReference type="Gene3D" id="1.10.3210.10">
    <property type="entry name" value="Hypothetical protein af1432"/>
    <property type="match status" value="1"/>
</dbReference>
<organism evidence="5 6">
    <name type="scientific">Sulfurospirillum halorespirans DSM 13726</name>
    <dbReference type="NCBI Taxonomy" id="1193502"/>
    <lineage>
        <taxon>Bacteria</taxon>
        <taxon>Pseudomonadati</taxon>
        <taxon>Campylobacterota</taxon>
        <taxon>Epsilonproteobacteria</taxon>
        <taxon>Campylobacterales</taxon>
        <taxon>Sulfurospirillaceae</taxon>
        <taxon>Sulfurospirillum</taxon>
    </lineage>
</organism>
<dbReference type="Pfam" id="PF13487">
    <property type="entry name" value="HD_5"/>
    <property type="match status" value="1"/>
</dbReference>
<dbReference type="Proteomes" id="UP000094609">
    <property type="component" value="Chromosome"/>
</dbReference>
<keyword evidence="6" id="KW-1185">Reference proteome</keyword>
<dbReference type="InterPro" id="IPR003607">
    <property type="entry name" value="HD/PDEase_dom"/>
</dbReference>
<accession>A0A1D7TG93</accession>
<dbReference type="RefSeq" id="WP_069476945.1">
    <property type="nucleotide sequence ID" value="NZ_CP017111.1"/>
</dbReference>
<keyword evidence="1" id="KW-0175">Coiled coil</keyword>
<dbReference type="SUPFAM" id="SSF109604">
    <property type="entry name" value="HD-domain/PDEase-like"/>
    <property type="match status" value="1"/>
</dbReference>
<dbReference type="PANTHER" id="PTHR45228:SF9">
    <property type="entry name" value="3'3'-CGAMP-SPECIFIC PHOSPHODIESTERASE 2"/>
    <property type="match status" value="1"/>
</dbReference>
<dbReference type="PATRIC" id="fig|1193502.14.peg.157"/>
<evidence type="ECO:0000256" key="2">
    <source>
        <dbReference type="SAM" id="Phobius"/>
    </source>
</evidence>
<dbReference type="KEGG" id="shal:SHALO_0153"/>
<dbReference type="InterPro" id="IPR037522">
    <property type="entry name" value="HD_GYP_dom"/>
</dbReference>
<feature type="domain" description="HD" evidence="3">
    <location>
        <begin position="355"/>
        <end position="479"/>
    </location>
</feature>
<gene>
    <name evidence="5" type="ORF">SHALO_0153</name>
</gene>
<sequence length="530" mass="61022">MNIRTKVKLSFVVVIAMLLFLGGISAIITYQIKENNTFRENISSILLMQEGMNDIILESTKLTDALKLEQLHTEFVMYEKNFEDLRTILSTHAHTSTLNTFIVNMREDKMIQNYLNALYANEHRIELMYSALFNLEREKLDYVTIFNALYPEENRARLEIQEHLLHNNHLAQIKALSDLRYYSKETLYQHGNEATLQKWLAPINELLDATVNETEGDLHENLLYYKEVVGIIAEKAISIERTKAIENETITEASNVLDENKNVSLALEKTISQLSNEFIDQMRLIQLFVGIATIVFIVLLALKVSRNVSLSMDEVEAKIEEGLQEVNALNQEIEDTQKEVIFTMGAIGESRSRETGNHVKRVAEYSKILALHYGLDEEEAEMLKLASPMHDIGKIGIPDRVLNKPGRFDEEERAIMDTHAMLGYEMLKYSTRPLLKIAAIVAKEHHEKYDGTGYPEQKSGEEIHVYGRITALADVFDALGSERVYKSAWDDEKIFALFQSERGKHFDPKLVDIFFEHLDEFLHVREQMRD</sequence>
<dbReference type="AlphaFoldDB" id="A0A1D7TG93"/>
<feature type="transmembrane region" description="Helical" evidence="2">
    <location>
        <begin position="284"/>
        <end position="302"/>
    </location>
</feature>
<dbReference type="InterPro" id="IPR006674">
    <property type="entry name" value="HD_domain"/>
</dbReference>
<dbReference type="PROSITE" id="PS51831">
    <property type="entry name" value="HD"/>
    <property type="match status" value="1"/>
</dbReference>
<dbReference type="InterPro" id="IPR052020">
    <property type="entry name" value="Cyclic_di-GMP/3'3'-cGAMP_PDE"/>
</dbReference>
<protein>
    <submittedName>
        <fullName evidence="5">HD_GYP domain-containing sensory transduction protein</fullName>
    </submittedName>
</protein>
<proteinExistence type="predicted"/>
<evidence type="ECO:0000259" key="4">
    <source>
        <dbReference type="PROSITE" id="PS51832"/>
    </source>
</evidence>
<evidence type="ECO:0000313" key="6">
    <source>
        <dbReference type="Proteomes" id="UP000094609"/>
    </source>
</evidence>
<evidence type="ECO:0000313" key="5">
    <source>
        <dbReference type="EMBL" id="AOO63950.1"/>
    </source>
</evidence>
<dbReference type="PROSITE" id="PS51832">
    <property type="entry name" value="HD_GYP"/>
    <property type="match status" value="1"/>
</dbReference>
<dbReference type="EMBL" id="CP017111">
    <property type="protein sequence ID" value="AOO63950.1"/>
    <property type="molecule type" value="Genomic_DNA"/>
</dbReference>
<keyword evidence="2" id="KW-1133">Transmembrane helix</keyword>
<reference evidence="6" key="1">
    <citation type="submission" date="2016-08" db="EMBL/GenBank/DDBJ databases">
        <title>Complete genome sequence of the organohalide-respiring Epsilonproteobacterium Sulfurospirillum halorespirans.</title>
        <authorList>
            <person name="Goris T."/>
            <person name="Zimmermann J."/>
            <person name="Schenz B."/>
            <person name="Lemos M."/>
            <person name="Hackermueller J."/>
            <person name="Diekert G."/>
        </authorList>
    </citation>
    <scope>NUCLEOTIDE SEQUENCE [LARGE SCALE GENOMIC DNA]</scope>
    <source>
        <strain>DSM 13726</strain>
        <strain evidence="6">PCE-M2</strain>
    </source>
</reference>
<dbReference type="PANTHER" id="PTHR45228">
    <property type="entry name" value="CYCLIC DI-GMP PHOSPHODIESTERASE TM_0186-RELATED"/>
    <property type="match status" value="1"/>
</dbReference>
<evidence type="ECO:0000259" key="3">
    <source>
        <dbReference type="PROSITE" id="PS51831"/>
    </source>
</evidence>
<evidence type="ECO:0000256" key="1">
    <source>
        <dbReference type="SAM" id="Coils"/>
    </source>
</evidence>
<name>A0A1D7TG93_9BACT</name>
<feature type="domain" description="HD-GYP" evidence="4">
    <location>
        <begin position="333"/>
        <end position="530"/>
    </location>
</feature>
<keyword evidence="2" id="KW-0472">Membrane</keyword>
<dbReference type="CDD" id="cd00077">
    <property type="entry name" value="HDc"/>
    <property type="match status" value="1"/>
</dbReference>